<evidence type="ECO:0000259" key="14">
    <source>
        <dbReference type="PROSITE" id="PS52039"/>
    </source>
</evidence>
<dbReference type="InterPro" id="IPR000380">
    <property type="entry name" value="Topo_IA"/>
</dbReference>
<dbReference type="CDD" id="cd03362">
    <property type="entry name" value="TOPRIM_TopoIA_TopoIII"/>
    <property type="match status" value="1"/>
</dbReference>
<keyword evidence="7" id="KW-0238">DNA-binding</keyword>
<dbReference type="NCBIfam" id="NF005829">
    <property type="entry name" value="PRK07726.1"/>
    <property type="match status" value="1"/>
</dbReference>
<comment type="catalytic activity">
    <reaction evidence="1">
        <text>ATP-independent breakage of single-stranded DNA, followed by passage and rejoining.</text>
        <dbReference type="EC" id="5.6.2.1"/>
    </reaction>
</comment>
<dbReference type="InterPro" id="IPR013824">
    <property type="entry name" value="Topo_IA_cen_sub1"/>
</dbReference>
<keyword evidence="6" id="KW-0799">Topoisomerase</keyword>
<dbReference type="InterPro" id="IPR023405">
    <property type="entry name" value="Topo_IA_core_domain"/>
</dbReference>
<evidence type="ECO:0000313" key="15">
    <source>
        <dbReference type="EMBL" id="MCU6766965.1"/>
    </source>
</evidence>
<evidence type="ECO:0000256" key="6">
    <source>
        <dbReference type="ARBA" id="ARBA00023029"/>
    </source>
</evidence>
<dbReference type="PRINTS" id="PR00417">
    <property type="entry name" value="PRTPISMRASEI"/>
</dbReference>
<dbReference type="InterPro" id="IPR013825">
    <property type="entry name" value="Topo_IA_cen_sub2"/>
</dbReference>
<dbReference type="RefSeq" id="WP_158422708.1">
    <property type="nucleotide sequence ID" value="NZ_JAOQJL010000046.1"/>
</dbReference>
<dbReference type="InterPro" id="IPR013826">
    <property type="entry name" value="Topo_IA_cen_sub3"/>
</dbReference>
<keyword evidence="16" id="KW-1185">Reference proteome</keyword>
<dbReference type="InterPro" id="IPR034144">
    <property type="entry name" value="TOPRIM_TopoIII"/>
</dbReference>
<evidence type="ECO:0000256" key="1">
    <source>
        <dbReference type="ARBA" id="ARBA00000213"/>
    </source>
</evidence>
<evidence type="ECO:0000256" key="5">
    <source>
        <dbReference type="ARBA" id="ARBA00022842"/>
    </source>
</evidence>
<dbReference type="InterPro" id="IPR003602">
    <property type="entry name" value="Topo_IA_DNA-bd_dom"/>
</dbReference>
<dbReference type="SMART" id="SM00437">
    <property type="entry name" value="TOP1Ac"/>
    <property type="match status" value="1"/>
</dbReference>
<dbReference type="Gene3D" id="1.10.460.10">
    <property type="entry name" value="Topoisomerase I, domain 2"/>
    <property type="match status" value="1"/>
</dbReference>
<dbReference type="Gene3D" id="2.70.20.10">
    <property type="entry name" value="Topoisomerase I, domain 3"/>
    <property type="match status" value="1"/>
</dbReference>
<dbReference type="Pfam" id="PF01751">
    <property type="entry name" value="Toprim"/>
    <property type="match status" value="1"/>
</dbReference>
<dbReference type="PROSITE" id="PS50880">
    <property type="entry name" value="TOPRIM"/>
    <property type="match status" value="1"/>
</dbReference>
<dbReference type="PROSITE" id="PS52039">
    <property type="entry name" value="TOPO_IA_2"/>
    <property type="match status" value="1"/>
</dbReference>
<evidence type="ECO:0000256" key="3">
    <source>
        <dbReference type="ARBA" id="ARBA00012891"/>
    </source>
</evidence>
<dbReference type="PANTHER" id="PTHR11390">
    <property type="entry name" value="PROKARYOTIC DNA TOPOISOMERASE"/>
    <property type="match status" value="1"/>
</dbReference>
<dbReference type="CDD" id="cd00186">
    <property type="entry name" value="TOP1Ac"/>
    <property type="match status" value="1"/>
</dbReference>
<gene>
    <name evidence="15" type="ORF">OCV61_16460</name>
</gene>
<keyword evidence="5" id="KW-0460">Magnesium</keyword>
<evidence type="ECO:0000313" key="16">
    <source>
        <dbReference type="Proteomes" id="UP001652409"/>
    </source>
</evidence>
<organism evidence="15 16">
    <name type="scientific">Blautia ammoniilytica</name>
    <dbReference type="NCBI Taxonomy" id="2981782"/>
    <lineage>
        <taxon>Bacteria</taxon>
        <taxon>Bacillati</taxon>
        <taxon>Bacillota</taxon>
        <taxon>Clostridia</taxon>
        <taxon>Lachnospirales</taxon>
        <taxon>Lachnospiraceae</taxon>
        <taxon>Blautia</taxon>
    </lineage>
</organism>
<dbReference type="PROSITE" id="PS00396">
    <property type="entry name" value="TOPO_IA_1"/>
    <property type="match status" value="1"/>
</dbReference>
<dbReference type="InterPro" id="IPR023406">
    <property type="entry name" value="Topo_IA_AS"/>
</dbReference>
<sequence length="701" mass="79683">MYLVIGEKPSVSQTLAKVLGAGKRQDGYLSGADCIVSWCLGHLAEYVSPEVYDSRYEKWEFSQLPILPEHWQLAVARDKKKQFEVLKKLLNRPDLEYVVNACDAGREGELIFKRVYDLSGSRLPVKRLWISSMEDGAVRDGFAHLKDGREYGNLCEAAVCRAKADWLIGMNATRAFTTKYYKRLVIGRVQTPTLAMLVERQEKIDTFVKEPFYKVTLTGDGFTAVSENFKEETEARRLAESCQGEKAVIVKVEKKQKKTMPPKLYDLTTLQREANRFFGYTAQETLQELQELYEDKLVTYPRTDSQYITEDMEQSTMELLEVLPEILPFLEGNMGYDVGRIINNDKVSDHHALLPTKESVKKGFSQLTEKQRNLYCMIGQRLAQAVSKECTYEETQITVQCAGHEFMAKGKRMTEPGFWKIATGFRASLKKSGEEETDTNKEELLEENLQEGMEFSRIQAEADRHFTSPPKAFTEDTLLMAMETAGNKEFDAETEKKGLGTPATRAAVIEKLVSSGYALRKGKQILPTVDGKALTAVIPTYLKSAAMTAEWENRLLLIERGQLDGKEFLEGVTELVKTVMEGCKEIPEEELQRFHPREQIGICPLCGSPVYEGKQNFYCSSRECSFALWKENHYLSGMRKQLDKKMAVELLTGGRTHADDFYSRKTGKLFSADLLLDTSEGRVAFQMEFPKKRGRKYKGKV</sequence>
<dbReference type="SMART" id="SM00493">
    <property type="entry name" value="TOPRIM"/>
    <property type="match status" value="1"/>
</dbReference>
<dbReference type="SMART" id="SM00436">
    <property type="entry name" value="TOP1Bc"/>
    <property type="match status" value="1"/>
</dbReference>
<evidence type="ECO:0000256" key="10">
    <source>
        <dbReference type="ARBA" id="ARBA00031985"/>
    </source>
</evidence>
<evidence type="ECO:0000256" key="9">
    <source>
        <dbReference type="ARBA" id="ARBA00030003"/>
    </source>
</evidence>
<dbReference type="Proteomes" id="UP001652409">
    <property type="component" value="Unassembled WGS sequence"/>
</dbReference>
<reference evidence="15 16" key="1">
    <citation type="journal article" date="2021" name="ISME Commun">
        <title>Automated analysis of genomic sequences facilitates high-throughput and comprehensive description of bacteria.</title>
        <authorList>
            <person name="Hitch T.C.A."/>
        </authorList>
    </citation>
    <scope>NUCLEOTIDE SEQUENCE [LARGE SCALE GENOMIC DNA]</scope>
    <source>
        <strain evidence="15 16">Sanger_23</strain>
    </source>
</reference>
<comment type="caution">
    <text evidence="15">The sequence shown here is derived from an EMBL/GenBank/DDBJ whole genome shotgun (WGS) entry which is preliminary data.</text>
</comment>
<dbReference type="InterPro" id="IPR003601">
    <property type="entry name" value="Topo_IA_2"/>
</dbReference>
<proteinExistence type="inferred from homology"/>
<dbReference type="NCBIfam" id="TIGR01056">
    <property type="entry name" value="topB"/>
    <property type="match status" value="1"/>
</dbReference>
<keyword evidence="8" id="KW-0413">Isomerase</keyword>
<name>A0ABT2TXN0_9FIRM</name>
<feature type="domain" description="Toprim" evidence="13">
    <location>
        <begin position="1"/>
        <end position="134"/>
    </location>
</feature>
<evidence type="ECO:0000256" key="8">
    <source>
        <dbReference type="ARBA" id="ARBA00023235"/>
    </source>
</evidence>
<dbReference type="EMBL" id="JAOQJL010000046">
    <property type="protein sequence ID" value="MCU6766965.1"/>
    <property type="molecule type" value="Genomic_DNA"/>
</dbReference>
<dbReference type="Gene3D" id="1.10.290.10">
    <property type="entry name" value="Topoisomerase I, domain 4"/>
    <property type="match status" value="1"/>
</dbReference>
<dbReference type="InterPro" id="IPR005738">
    <property type="entry name" value="TopoIII"/>
</dbReference>
<dbReference type="PANTHER" id="PTHR11390:SF21">
    <property type="entry name" value="DNA TOPOISOMERASE 3-ALPHA"/>
    <property type="match status" value="1"/>
</dbReference>
<evidence type="ECO:0000256" key="7">
    <source>
        <dbReference type="ARBA" id="ARBA00023125"/>
    </source>
</evidence>
<evidence type="ECO:0000256" key="2">
    <source>
        <dbReference type="ARBA" id="ARBA00009446"/>
    </source>
</evidence>
<protein>
    <recommendedName>
        <fullName evidence="3">DNA topoisomerase</fullName>
        <ecNumber evidence="3">5.6.2.1</ecNumber>
    </recommendedName>
    <alternativeName>
        <fullName evidence="12">Omega-protein</fullName>
    </alternativeName>
    <alternativeName>
        <fullName evidence="11">Relaxing enzyme</fullName>
    </alternativeName>
    <alternativeName>
        <fullName evidence="9">Swivelase</fullName>
    </alternativeName>
    <alternativeName>
        <fullName evidence="10">Untwisting enzyme</fullName>
    </alternativeName>
</protein>
<dbReference type="InterPro" id="IPR013497">
    <property type="entry name" value="Topo_IA_cen"/>
</dbReference>
<dbReference type="SUPFAM" id="SSF56712">
    <property type="entry name" value="Prokaryotic type I DNA topoisomerase"/>
    <property type="match status" value="1"/>
</dbReference>
<dbReference type="Pfam" id="PF01131">
    <property type="entry name" value="Topoisom_bac"/>
    <property type="match status" value="1"/>
</dbReference>
<evidence type="ECO:0000256" key="11">
    <source>
        <dbReference type="ARBA" id="ARBA00032235"/>
    </source>
</evidence>
<keyword evidence="4" id="KW-0479">Metal-binding</keyword>
<evidence type="ECO:0000256" key="12">
    <source>
        <dbReference type="ARBA" id="ARBA00032877"/>
    </source>
</evidence>
<dbReference type="InterPro" id="IPR006171">
    <property type="entry name" value="TOPRIM_dom"/>
</dbReference>
<accession>A0ABT2TXN0</accession>
<dbReference type="EC" id="5.6.2.1" evidence="3"/>
<evidence type="ECO:0000259" key="13">
    <source>
        <dbReference type="PROSITE" id="PS50880"/>
    </source>
</evidence>
<feature type="domain" description="Topo IA-type catalytic" evidence="14">
    <location>
        <begin position="151"/>
        <end position="580"/>
    </location>
</feature>
<dbReference type="Gene3D" id="3.40.50.140">
    <property type="match status" value="1"/>
</dbReference>
<comment type="similarity">
    <text evidence="2">Belongs to the type IA topoisomerase family.</text>
</comment>
<evidence type="ECO:0000256" key="4">
    <source>
        <dbReference type="ARBA" id="ARBA00022723"/>
    </source>
</evidence>